<feature type="compositionally biased region" description="Basic and acidic residues" evidence="3">
    <location>
        <begin position="7502"/>
        <end position="7514"/>
    </location>
</feature>
<feature type="region of interest" description="Disordered" evidence="3">
    <location>
        <begin position="7526"/>
        <end position="7546"/>
    </location>
</feature>
<dbReference type="PANTHER" id="PTHR16897:SF2">
    <property type="entry name" value="OS03G0226600 PROTEIN"/>
    <property type="match status" value="1"/>
</dbReference>
<dbReference type="PROSITE" id="PS00010">
    <property type="entry name" value="ASX_HYDROXYL"/>
    <property type="match status" value="1"/>
</dbReference>
<dbReference type="PANTHER" id="PTHR16897">
    <property type="entry name" value="OS10G0105400 PROTEIN"/>
    <property type="match status" value="1"/>
</dbReference>
<dbReference type="OrthoDB" id="10019607at2759"/>
<dbReference type="CDD" id="cd00063">
    <property type="entry name" value="FN3"/>
    <property type="match status" value="1"/>
</dbReference>
<feature type="domain" description="Fibronectin type-III" evidence="6">
    <location>
        <begin position="5994"/>
        <end position="6100"/>
    </location>
</feature>
<feature type="compositionally biased region" description="Acidic residues" evidence="3">
    <location>
        <begin position="7726"/>
        <end position="7744"/>
    </location>
</feature>
<evidence type="ECO:0000256" key="2">
    <source>
        <dbReference type="PROSITE-ProRule" id="PRU00076"/>
    </source>
</evidence>
<evidence type="ECO:0000256" key="4">
    <source>
        <dbReference type="SAM" id="Phobius"/>
    </source>
</evidence>
<feature type="transmembrane region" description="Helical" evidence="4">
    <location>
        <begin position="7396"/>
        <end position="7420"/>
    </location>
</feature>
<dbReference type="InterPro" id="IPR018097">
    <property type="entry name" value="EGF_Ca-bd_CS"/>
</dbReference>
<dbReference type="InterPro" id="IPR000742">
    <property type="entry name" value="EGF"/>
</dbReference>
<evidence type="ECO:0000259" key="6">
    <source>
        <dbReference type="PROSITE" id="PS50853"/>
    </source>
</evidence>
<keyword evidence="4" id="KW-0472">Membrane</keyword>
<keyword evidence="4" id="KW-1133">Transmembrane helix</keyword>
<dbReference type="PROSITE" id="PS01186">
    <property type="entry name" value="EGF_2"/>
    <property type="match status" value="1"/>
</dbReference>
<protein>
    <submittedName>
        <fullName evidence="8">Uncharacterized protein LOC111103996 isoform X7</fullName>
    </submittedName>
</protein>
<dbReference type="PROSITE" id="PS00022">
    <property type="entry name" value="EGF_1"/>
    <property type="match status" value="1"/>
</dbReference>
<dbReference type="SMART" id="SM00179">
    <property type="entry name" value="EGF_CA"/>
    <property type="match status" value="1"/>
</dbReference>
<organism evidence="7 8">
    <name type="scientific">Crassostrea virginica</name>
    <name type="common">Eastern oyster</name>
    <dbReference type="NCBI Taxonomy" id="6565"/>
    <lineage>
        <taxon>Eukaryota</taxon>
        <taxon>Metazoa</taxon>
        <taxon>Spiralia</taxon>
        <taxon>Lophotrochozoa</taxon>
        <taxon>Mollusca</taxon>
        <taxon>Bivalvia</taxon>
        <taxon>Autobranchia</taxon>
        <taxon>Pteriomorphia</taxon>
        <taxon>Ostreida</taxon>
        <taxon>Ostreoidea</taxon>
        <taxon>Ostreidae</taxon>
        <taxon>Crassostrea</taxon>
    </lineage>
</organism>
<feature type="domain" description="EGF-like" evidence="5">
    <location>
        <begin position="7361"/>
        <end position="7395"/>
    </location>
</feature>
<dbReference type="Gene3D" id="2.60.40.10">
    <property type="entry name" value="Immunoglobulins"/>
    <property type="match status" value="1"/>
</dbReference>
<keyword evidence="1" id="KW-1015">Disulfide bond</keyword>
<dbReference type="GeneID" id="111103996"/>
<comment type="caution">
    <text evidence="2">Lacks conserved residue(s) required for the propagation of feature annotation.</text>
</comment>
<dbReference type="InterPro" id="IPR036116">
    <property type="entry name" value="FN3_sf"/>
</dbReference>
<dbReference type="PROSITE" id="PS01187">
    <property type="entry name" value="EGF_CA"/>
    <property type="match status" value="1"/>
</dbReference>
<feature type="compositionally biased region" description="Polar residues" evidence="3">
    <location>
        <begin position="7671"/>
        <end position="7684"/>
    </location>
</feature>
<dbReference type="InterPro" id="IPR001881">
    <property type="entry name" value="EGF-like_Ca-bd_dom"/>
</dbReference>
<keyword evidence="4" id="KW-0812">Transmembrane</keyword>
<dbReference type="InterPro" id="IPR013783">
    <property type="entry name" value="Ig-like_fold"/>
</dbReference>
<dbReference type="GO" id="GO:0005509">
    <property type="term" value="F:calcium ion binding"/>
    <property type="evidence" value="ECO:0007669"/>
    <property type="project" value="InterPro"/>
</dbReference>
<proteinExistence type="predicted"/>
<accession>A0A8B8AQD3</accession>
<dbReference type="Gene3D" id="2.10.25.10">
    <property type="entry name" value="Laminin"/>
    <property type="match status" value="1"/>
</dbReference>
<evidence type="ECO:0000313" key="7">
    <source>
        <dbReference type="Proteomes" id="UP000694844"/>
    </source>
</evidence>
<gene>
    <name evidence="8" type="primary">LOC111103996</name>
</gene>
<dbReference type="SUPFAM" id="SSF49265">
    <property type="entry name" value="Fibronectin type III"/>
    <property type="match status" value="2"/>
</dbReference>
<feature type="region of interest" description="Disordered" evidence="3">
    <location>
        <begin position="7475"/>
        <end position="7495"/>
    </location>
</feature>
<dbReference type="CDD" id="cd01099">
    <property type="entry name" value="PAN_AP_HGF"/>
    <property type="match status" value="1"/>
</dbReference>
<evidence type="ECO:0000313" key="8">
    <source>
        <dbReference type="RefSeq" id="XP_022293390.1"/>
    </source>
</evidence>
<keyword evidence="7" id="KW-1185">Reference proteome</keyword>
<evidence type="ECO:0000259" key="5">
    <source>
        <dbReference type="PROSITE" id="PS50026"/>
    </source>
</evidence>
<dbReference type="RefSeq" id="XP_022293390.1">
    <property type="nucleotide sequence ID" value="XM_022437682.1"/>
</dbReference>
<feature type="transmembrane region" description="Helical" evidence="4">
    <location>
        <begin position="3927"/>
        <end position="3947"/>
    </location>
</feature>
<dbReference type="CDD" id="cd00054">
    <property type="entry name" value="EGF_CA"/>
    <property type="match status" value="2"/>
</dbReference>
<evidence type="ECO:0000256" key="1">
    <source>
        <dbReference type="ARBA" id="ARBA00023157"/>
    </source>
</evidence>
<feature type="region of interest" description="Disordered" evidence="3">
    <location>
        <begin position="7502"/>
        <end position="7521"/>
    </location>
</feature>
<feature type="region of interest" description="Disordered" evidence="3">
    <location>
        <begin position="7671"/>
        <end position="7744"/>
    </location>
</feature>
<feature type="transmembrane region" description="Helical" evidence="4">
    <location>
        <begin position="3967"/>
        <end position="3984"/>
    </location>
</feature>
<dbReference type="InterPro" id="IPR000152">
    <property type="entry name" value="EGF-type_Asp/Asn_hydroxyl_site"/>
</dbReference>
<dbReference type="InterPro" id="IPR003961">
    <property type="entry name" value="FN3_dom"/>
</dbReference>
<evidence type="ECO:0000256" key="3">
    <source>
        <dbReference type="SAM" id="MobiDB-lite"/>
    </source>
</evidence>
<reference evidence="8" key="1">
    <citation type="submission" date="2025-08" db="UniProtKB">
        <authorList>
            <consortium name="RefSeq"/>
        </authorList>
    </citation>
    <scope>IDENTIFICATION</scope>
    <source>
        <tissue evidence="8">Whole sample</tissue>
    </source>
</reference>
<dbReference type="PROSITE" id="PS50853">
    <property type="entry name" value="FN3"/>
    <property type="match status" value="2"/>
</dbReference>
<dbReference type="PROSITE" id="PS50026">
    <property type="entry name" value="EGF_3"/>
    <property type="match status" value="1"/>
</dbReference>
<sequence>MKTEACSTKEGVYKNPYQGWTSECMSDKDITKPELDSSIASCHLQKSCTGVQCCVRVPHTGIVVEAFVDISPCGHLLQVGIENLKFNRSLYGYKFGEKERFDLFGMVVVDFQIADMDYAGESGMFLVNLNISVCLESGQPCGKVIPVFVNSLLPKEVCQRGQDFINSAFSLTSWESLHGITSGVSLKVPQVKQLLQDLGVSHLLLDDDKRCDWTATPYSSVNSKGWADDCDRTTESLPSLGPSTRCAVSASCSEVRCCMHSNILGENLEAFVDLDTCNAKVAVGIEKYHWTDKLLGFTFGDVRRVSLMGVVNLDYIITDLETSFGISLNLSICFESHGACEKVIQVFNEHKLHKPLCNWTTDFVIKDFSLDDWMETNGYPVLATLPVYAASQLLHDLDIIQYLGETSCNRKSIPFYPSKLGWNNGCDQYVSLGGVPAGTTCHLYDFCTGVRCCSDLPLLGRSINTWLILDHCNYKLSVGFEKFSINVSLHDYDLGSQKKVVVNGVFRIQYSVEDLSTEQKYLVNLDIQICLEANKPCVVDVPVFKNTKLPKKPCEWTTGFLNEVFSFDAWKQTRGITTAGLSDNFRAELLQELGLSHFVFEDNKRCSGNKPPYLGAVHSWNNECNGSLPAPLPSLTGTGVTCHLSSSCAAVQCCVSVPIISTSFSTRLEVDPCNFRLTVEIEQLQFTKNLFEYEWGQEEQVWLFGVVRMIFSVFDLHTEEYYIVNLKLEVCLDATKVPVCEAAIQPLKNFYLPKKICQWDAPFSIQGFSLAAWQIAEGVANTVPIDPSVVDNLLSDLNVAALISYPACSPTDSEYTNAMTNLQKYCPPSVQTSLSSLADQAMCTVTSSCANIKCCIRVPLLNRTFEVGVELDYSYRSLRVRVEKMTRRLSLIGYQWGTEETLSVHGVFKLSYKINNLETGDLLDVSLRAEACFNDVGPCAVNVTILSNALIPKWNKEWSLQYPVKDFSLSQWKVENYVSGALEPYQISELLEMLNLQPYMKSSACSRQQPMYSSAGPNGWQNECTRVDSLPPLHQSPLTCNLDHTCTKVTCCIDSPLINSTFEVMVNVDPCNRMLHLGIENLKTQIPFKDINWESRNQFYLFSVIRVDYALYDLYTQHSFVVDLQLSVCWETYQDCVMTVSILQKMFLPKKQCAGNAGFEVPSFSLASYGATHSLDLAHLSEVDLVYLYDYLGISTYLSPATCNRSSELYLPANDGWNNECPMAAALSALPSNINCHMTSACTSVTCCMEVTKLMSRPLTFHLSVDSCSWTISYGIDSFVMDPMTLFNFEFDEWHEFWMKGIFRMKFLVVDLKGVDQFRISLHIMACFESGAACDQEIVVLNNTLVPQKMCDMSLGTAIKDFSLSQWKSDKMVTSMNNYSIAVLEEELGLFEYFYPENQTCDKSSDFSSSPGWINNCPVTLVSALPYINGPFSCSLGTTCSEVTCCVNVEPFSRYMTFRVSLDFCQDKVTTTVDKYQLESRISRIISTGQEEVLNISDVYQLRLSVEDLPNSHLYVVSLTLASCWEGPCVVYNILSNTRLPKSLSRPYCNWRGEYPDPGFALTPWLSSAGYTDTTPLTGLALQDLMEHLQLSRFKADNCDQTSAPYVPRDSTGWNSACAGSPALPPLPGALSCHLTSSCTGLECCVYSSRLGQTFRAHLDIDPCTYRITGGIDNWTFTELSQESIRMLNSGFEKSIWMKGVIRMDIHLKNLWHANSYLVSMTVSVCLDNFSPCEITNQTVLQNTLLPKRTCDWTQTLPHDFSLSSWKMNNSLGPHEVMSDIVMARLDDYLGLPGYRRSARCNRNRSPYWPTYNGWKEECRLSGLPYNLEKKTYCQLHASCTAISCCTDDSVLQTSFSWSIHIDPCDLRLSVAIEEWKADFSLVEFKFGENQVFQLAGVYSISYIVYDLPVDSHYMMSVNISVCYDPSHCVLTENILDNMMLPKSSCDFKTTRYDIPGFSLTSWTSDRHLQAAALPEYGLSELKEDLGVAMFVQEKSCSQSTNFSSLTDGWAKDCPLNVTTESLPPGLDCYIPSPCTAVYCCLNATTPFQQAFSAFLDLDPCNQRLLIGIEKYIHTLSLFDIVFGQENFYYFKNIVRMRYTVYDLIAEGLYQVTLYIDLCLETNGPCILETTVFKNTLLPKKVCKLYSGFINTNFSLSEWKANRSLVSLSDWDRYLLQEELRVSRYLWAHTCSRESDDYIPHTNYWKDECGSVQGITQYTAADRISCWLAANCSTLTCCMLDPVLSRNLQVKLSIDSCRFTMRLEIEKLHFDLSLLDLEWGKVIKMDMYGVYVISMVMENFYNDHKYLLSMNISQCYEPNSCAVQHVLFRNSIIPKAVCDWSMDFQTADFSLYNWKLKKGLDPSSSELEDPFILQLMEELGIAAYSQSPMCTVSPSNSTGRVNGWTTGCAMNTSLPTLDPNVNCDLLTSCTGVRCCVHASLLKRNYEIYFSIDHCTSSLSLQIEQVFHNQTLAGFNWGGTYEFKLLGVYRIRYKVYDLPEEESYLLTLDVMDCYESTTPQCASSATFSVLNKAVIPKAQCSWDQSYRIHNFSLKSWLSQNDLNSSTELATNDYQRTKLLEELAISQYFDTSVCSLSSLTSSLGWTSSCTKSVSRPSISGGLCHLAEDCTSSECCFNLDVARHNFRVFLNIDPCSKVLYAGIDKLQREISLVDYQFRNVEQLWLGGVVRLSFTIEDFHGERLYLVNLNVSFCLEAGEDCYRTITVYRDTLLPKRACPWDQNQGFSLSQWKRERDVPFGVPLSTWNKALFLEDLDIAQYKESSECQRGKGLYVSTIHNYRDTGFNLNASHNPQLCQLALGLENQPLTYDSASKVTCYVPSQCTAVDCCMDVPALDMSFHAYLSIDPCQYTLRVGIDKYGFTLALDQVKSGQDQVFTLAGLIKLIFKMEDLPAERVFVLTVTLSVCTETAGCEANHTIFSNLMLPKQPCQWDEGFVNSNFSGSAWMSNNGYTTPLSEPQSVELMKEMRASQYLLEEPCTPGTGIYSPAQSGWKNDCPKDVELTNLTGQAAVCHLSYLCAEVQCCLRVDSISRTLQTELSLDPCSQVMLIKLERLSIKVDLLDFKFGTTHHYSLVGLLRADLRLQDIPYLQEYVVDLTVSACWESSGPCTVVETVLDGTRLPKTFCDWSAGLQGFSLQNWLSSKGESGGGSTLPDYVQYMLLEERGISNMMKDSPCSKSPAAPRDNSTTLGVGWKSDCSSLPMLPDLPSEITCYNPDSCTALTCCMEIAKFDKRPIEVSVILDECSNTLTLSIERISQTVYLHEFSYGTEYRFSLKGIFELKYTISQNMMDRKYEFQVEVSACYEPLSCDQVVSILNQTSFDMKSCTYQGGFLNSNFSLGAWLTSRAIASVDAVTVPQASQLLVELGLDHYLDSKDRCSLSDTVYGAAGVNGWVNECESLSNYTLPAIPHKDKVLCHIPSSCDQVSCCVYMAPVRRHARVDLVVNTCSYQMEAVIDNLRFTQSLFTYTWGTNEEIGAHGVLKFGFHVTNVITEKKVKSDGNINLCFEPSNCTKVMSFNDLPISYSNCSAAGSRPVFEGISFDFWKQTQCGNYTFDLNACTNTRIEGIPAEAQTHCRYLSDCSGIECCMENQFSLGTRRVYSMTRMDCDHLEIQVENKRIQKSLTALTDGTMYVEQIGDPVTFQVNYTKIQNGANYALGVVLSVLGVMPDSSGSGVSAYNLMDLNTTRITPAGCGTGKRRRRKRSIDLSKLDPERFLESIRTLLDNNADNAQFDAFFQLMMDRNKLEKAKNLAAMLLSDNDVTTGLKSQVQALGSGNPFTIKTTEESPNSVTVQGQDAIANAVSTSVGILGREQQSYIVGSGVTARGAKLLAQKLACMTIGDLDALLQLKSIDPLKVALLLGKIQDLAKALYSEFISKLFSDGNSIFKSFDVEIKGDFSFPRQHGKMFEFNKIFPVGGFLTMSFGFGINYYYGVKFGVGARIMEMKALVTVEPYGGLMVWGELGIGFALYGKLRLEGMIMDTGFPTTAEVTFNKFPLDVRLKMFLRLTPIRLRLYALVTLEIDVFIGTIKLTLYKAKLWQYSTPTIRMPLIDNSKPEEDKTPPQLQSFGGSTPSGLCGVVQLAGRDHTSPEFTVTVMAEDDRSNVNLHLDIGTVPGGSNVMSRRLLGGFSTTLNDVLHPPGVPLYFTVHISNEAGVSVPATCRLDTFDITIPGGRMAEAFISTSNPNVLKGVVTVYEDSPLQQTMVAAGYGKDIWGEQVVRWNATTVAANTVNYDVGHDPLNLKVMTVFASGKPGRLVGRKIRIGEFHKITTKEECAAKCNGMHASKCLSFNYDFGSSGHCELLEAIEGHDHKISHDGHYMHYEKLGVGSNRGFEYTNLQLPHDHIIYFNFRIVNSLGFENILSSKPIITDYTPPDPTSWQINITQDRLETIPCLDVIPDDRDDWEERFCDGVNPKTKNHRIVIDGQGSDTVYNGHTYKNDLMYTRANKYISANWDGIYDNETGILGYSVTAGESLCEEKIKQHHDPHAHLFHRSQWTHSVMMTPLEEPYTTLPDGPYYITVRAINNIEYGGALSTSFCHSTPYIVDNSPPLVYEVYNVRYDEDKFNLSLSHNSSDPNSGVIRNDLCLGKSTRDCDELMWVPMEYSQNLTYLKKVTEGVPIWVKVKVVNNVDLRTIGRCDSPLIVDRSPPVAGIVNDGEIHGVDLDFTKYQDKICSNWQRFYDPQSGIAMYMVGVGSFPNETDVANLTRFSSQSHVACVELKPDRYLKHNQKYFSTVFAYNGGHKQQNVSAISNGVLVDLTKPVPGEIVDGTADNFTDLKYTTSQAKVSLQWKNFYDPESNISHFDVKVYKAENMSQDYEEIRDWTKFEASTRSVKWLNFHNHHKDRIKVSLRTTNRALNQIVNTTDGFVVDLTPPQLHYLWDGAQGKDREFQSELDRLTASFKYTDKESGVDHIKLKIFEVYHGSRTQKYPVVRNEWKELAGGDLTSYTWTGLTLRNGARYTMRVGAINHAGFLASFETNGVVIDVTPPLVLLLKIGVTGDAKEQQIDGHVWQADRRGIQASWVCRDPESGVAEYEVAVGTTPGGTDKLPWRSVGTESSQYISGLNLELTNQTTRLPVYYLSLRARNGAGVVNSSPKVSTPIIVVEEDKAGIVVDGPNNLEETVIARQVVNVTSDLDYQLGSSTVSIQFSGFESALHGVMRFEVAVGTQPGGEDVLPFTSANIVHMEQPDVVGHGLASSGYVQINLPLEPSKTYFSTVRGVTNGGNVLETSSDGFTVDQTPPTIHIDRLGDKSASEVDVSEKVVTYERTVDALSAMWHYNDSESQIMRAWYSVGTYPYGQDIAPREEADISSTWSTFLANNQVTPDVTGKPNIISVWAENSVGLVSKARTGTVVIDKTAPKAGTVRCPSFIQASVPLVCTWTGFVDTESPIREFRIMMGHSKGDNSVFSGSVVPGYIQTFTIDGVGEKMEHGAKYYVTVTAVNSVDMTENAFSEAIGVDLTPPQKGMVVDLTSVYRIDVSSSDNTVAMNAKICLTEEECKSLDAVCTESLTSLSLTWIPFTDPESDITEYQVAVGTTPGGGQVRAFYKIPGDSKHHTVTGLNLDGYRQVFVSVKGINGAGLSSVSTSNGVYLSYLSQGRPPLTHIGVIDMTDGETVDIDFQTNINTIQAGWDMSGDPCPVVRYEWAIRRVDGLEISSFLDMGVKTTGLNDGLVMKNLETYINLVRVTNAIGYQYTMRSNGVTIQETPLLPGKVFDGDIDGYDLNYQPTKSSVSANWNGFGLAPDVIAQIDVESGNPGIQIDKDKLQQQDGSQQVAYYLVALGSDRRFNHTRDNVVPYTNVGTNTSVTFYDLDLTPGIAVYYFSVYAVSKSFSRTLVTSNGFYVGFDGGVTAGSIITPGPCVPRSTGLEVQYEGFTSKLGILMYYVAISNHTGANSTNCKRFIDGGDVPEHERKALFSVLDVTNLGQDTYTNISGIKMGQGKTYYVWIMGTDKSGACEMTSSEFLVDTTPPDVGVIRTGPWYDMKVAYTTDNSSINVTWDGFQDLESGVSSFEVSLWKNKTCHNNSETVLVNDWITLSSNYSFYQLVDQQLEKNVPYFVKLRVTNCAGLSVVKESPPVFVDFSLPTPGVIKNGLDFQNDRLWFSDPTSVQGVFLHFANPNFLSHTCPNQEIVMRDGSWGQLTRLGMLDPEGEAWRVKYEDKYVLPAPVEDKVDLKLVLTKDATNRDIMGAGAIYRKAELFNGGTYKVRLQAAGQDGEAVTEILFWDGPEEGIATYRYQPEAEFVNCGCCYVEPIPQWCDGCNCTSYLINQGFYLNETFTTTPAPTTTPPENITYPPYDVVDPQGTSVMDKPDISPHTAQASCGVQIYSADTKTNTSAFIVSWCRYFNDTGRLRSLVTELDMDPKDGFHDYKVDFVVKNEEATSTVICMMVYMDGNFLNEICDVPQLSTEAWLFIHVFNRMNQLPEHHDKFSVWSARASVSALEMPPPVGTLCRSGQQFIGFTNPIMRYEAGVGTTPLAADAAEFTQIDQTCIPCTDECSKYSCDKSCAIAETVPKTFTLSNITLQSKKLRINDTGHEIKQIVTYYLTVRGVTGSGDSAIASSMGFYVDDTPPVFDPEVMSAAFYYDVGQGESTPVRFQKSNDTIKCIWKCDDEESGIVENFWAIGTSPGATDVQDFSSIGLNVAGINNKLGGILQHDQTYYASFVCSNGAGLNTSYIDTKGVTAKLIPPDVDTVNNTIPGTSHFSQEVFPKDSLQQQDPSSVGFTFTKSEDPSVNRYDLCVGSEEETDDIIPCTWVGYNMSGSAEIRDGALWINGKEIRKLSDLKPYQDFSNPNNTNSSNSFTMPVGQQMFVTMRLCNEAMLCRNKSLGVVVVTNSDSVIATSTNGSAIEERLTITSRKRAAAELDIRTPGGLADGQAIVVTQLSASDLTKDYRSDASIDFVPYIQNPATSRDMVERLLYKRFYGHSFAFSLVPLGNVPMPGPVVITYPDSVGPVTTGNRTMLLHWNPVMQYWEISSKTCRHLPPEEQEVYDAVKQTMSVKVCNTYAENQVDKARSRRRRAAAVETGYYEKETMFTLSVTRASIYNSAPVLDSGTEVHIMEDSGTLRYQLSAKDEEGDHIVFTLMNRTEKGEVSLTSDGFLVYTPCLNCFGDEVVNIMLKENQTQPEIPPASTSVTINIHIQAVNDPPSVFLTLNGSTLLSKDPTEEVIVLLEAKNDFNSNDTTVWRARVGAYDVEKGDTLKLVMSNPLGINVSVMEESRQVPLLLQGCNSSDHLWPTMMPCADNFTDSLPHPAAELAWLTHVIEFTQPRNVFGNYSFSLYIEDSSNQTSVPVTIKFGIMEMPCHNNGTCQAHGIYPCEDTHRTHSFDAYYRCVCRGGYQGRYCTEDVNECLSDPCVPPFVCYNDLDSYRCACPSDNPNCELVLWMMVVIALILIVILSLIGVACYRYRKQKQEDRLLKRSSSELSLPSVLGNDLGEYTDSDSDEKYFDNQAFRSIGDEDVTQDSAHSDDEAASPSPDHNELRRIFETRGREDSFVHPEPDNQGFRSIEDEDVTQDSAHSDDEAASPSPDHNELRRIFETRGMEDSFVHPEPTFSPTPMIEMQYKKVFKGYEKSTFVPLVAGTSNLGLASTSKVRRNSFRHRRVAPEPLGNSDSESAMSYLPKKNRECMYADESISFPTEILNKEPTESMTEVQSRSGSSLWNVAPSPSQVEPFPRSVSPAPTTDHREKGVVSPVDHQRFTTRLAWRGDGEGLSEGEQSEGQIEEDQSEV</sequence>
<name>A0A8B8AQD3_CRAVI</name>
<dbReference type="Proteomes" id="UP000694844">
    <property type="component" value="Chromosome 7"/>
</dbReference>
<feature type="domain" description="Fibronectin type-III" evidence="6">
    <location>
        <begin position="5513"/>
        <end position="5611"/>
    </location>
</feature>
<keyword evidence="2" id="KW-0245">EGF-like domain</keyword>